<evidence type="ECO:0000313" key="2">
    <source>
        <dbReference type="Proteomes" id="UP000257109"/>
    </source>
</evidence>
<proteinExistence type="predicted"/>
<sequence>MSKEQWAWNNITRRGAESRTKSYGTSPSYRAWLNNQIKLIGLLGSHDQYPNQEARAFEVQETLKIGELEDTIEQMRMEQGVLKRKLEVALDDAC</sequence>
<feature type="non-terminal residue" evidence="1">
    <location>
        <position position="1"/>
    </location>
</feature>
<organism evidence="1 2">
    <name type="scientific">Mucuna pruriens</name>
    <name type="common">Velvet bean</name>
    <name type="synonym">Dolichos pruriens</name>
    <dbReference type="NCBI Taxonomy" id="157652"/>
    <lineage>
        <taxon>Eukaryota</taxon>
        <taxon>Viridiplantae</taxon>
        <taxon>Streptophyta</taxon>
        <taxon>Embryophyta</taxon>
        <taxon>Tracheophyta</taxon>
        <taxon>Spermatophyta</taxon>
        <taxon>Magnoliopsida</taxon>
        <taxon>eudicotyledons</taxon>
        <taxon>Gunneridae</taxon>
        <taxon>Pentapetalae</taxon>
        <taxon>rosids</taxon>
        <taxon>fabids</taxon>
        <taxon>Fabales</taxon>
        <taxon>Fabaceae</taxon>
        <taxon>Papilionoideae</taxon>
        <taxon>50 kb inversion clade</taxon>
        <taxon>NPAAA clade</taxon>
        <taxon>indigoferoid/millettioid clade</taxon>
        <taxon>Phaseoleae</taxon>
        <taxon>Mucuna</taxon>
    </lineage>
</organism>
<protein>
    <submittedName>
        <fullName evidence="1">Uncharacterized protein</fullName>
    </submittedName>
</protein>
<evidence type="ECO:0000313" key="1">
    <source>
        <dbReference type="EMBL" id="RDX96900.1"/>
    </source>
</evidence>
<gene>
    <name evidence="1" type="ORF">CR513_20381</name>
</gene>
<accession>A0A371H278</accession>
<name>A0A371H278_MUCPR</name>
<comment type="caution">
    <text evidence="1">The sequence shown here is derived from an EMBL/GenBank/DDBJ whole genome shotgun (WGS) entry which is preliminary data.</text>
</comment>
<dbReference type="Proteomes" id="UP000257109">
    <property type="component" value="Unassembled WGS sequence"/>
</dbReference>
<dbReference type="AlphaFoldDB" id="A0A371H278"/>
<dbReference type="EMBL" id="QJKJ01003778">
    <property type="protein sequence ID" value="RDX96900.1"/>
    <property type="molecule type" value="Genomic_DNA"/>
</dbReference>
<reference evidence="1" key="1">
    <citation type="submission" date="2018-05" db="EMBL/GenBank/DDBJ databases">
        <title>Draft genome of Mucuna pruriens seed.</title>
        <authorList>
            <person name="Nnadi N.E."/>
            <person name="Vos R."/>
            <person name="Hasami M.H."/>
            <person name="Devisetty U.K."/>
            <person name="Aguiy J.C."/>
        </authorList>
    </citation>
    <scope>NUCLEOTIDE SEQUENCE [LARGE SCALE GENOMIC DNA]</scope>
    <source>
        <strain evidence="1">JCA_2017</strain>
    </source>
</reference>
<keyword evidence="2" id="KW-1185">Reference proteome</keyword>